<keyword evidence="3" id="KW-1185">Reference proteome</keyword>
<organism evidence="2 3">
    <name type="scientific">Streptomyces badius</name>
    <dbReference type="NCBI Taxonomy" id="1941"/>
    <lineage>
        <taxon>Bacteria</taxon>
        <taxon>Bacillati</taxon>
        <taxon>Actinomycetota</taxon>
        <taxon>Actinomycetes</taxon>
        <taxon>Kitasatosporales</taxon>
        <taxon>Streptomycetaceae</taxon>
        <taxon>Streptomyces</taxon>
    </lineage>
</organism>
<feature type="compositionally biased region" description="Pro residues" evidence="1">
    <location>
        <begin position="249"/>
        <end position="259"/>
    </location>
</feature>
<name>A0ABQ2TCQ6_STRBA</name>
<sequence>MPDKYADSRARIVREHVAAEHAPTPEPSPAPAWVDGDPLMEALAAAVYEQCGTDAVSSIVVDDPRTIAAVAATVARQLLGTTEGAVVTPSADRRDRYAAAMALRDGHPEWPVRYEDDERDYRRRADAVMAVADAEQASLRAEAEGLDEALRGAISASEKAAAPPAPADRAAVLREAADIAESLREFTPAYGARKSAQISENVGVLRVADHFRALADDAAAGVQPPTTGEAHPEGCTCGPHQLARLTTPPAAPAAPEEPQ</sequence>
<feature type="region of interest" description="Disordered" evidence="1">
    <location>
        <begin position="220"/>
        <end position="259"/>
    </location>
</feature>
<dbReference type="Proteomes" id="UP000659767">
    <property type="component" value="Unassembled WGS sequence"/>
</dbReference>
<protein>
    <submittedName>
        <fullName evidence="2">Uncharacterized protein</fullName>
    </submittedName>
</protein>
<proteinExistence type="predicted"/>
<accession>A0ABQ2TCQ6</accession>
<gene>
    <name evidence="2" type="ORF">GCM10010253_42870</name>
</gene>
<reference evidence="3" key="1">
    <citation type="journal article" date="2019" name="Int. J. Syst. Evol. Microbiol.">
        <title>The Global Catalogue of Microorganisms (GCM) 10K type strain sequencing project: providing services to taxonomists for standard genome sequencing and annotation.</title>
        <authorList>
            <consortium name="The Broad Institute Genomics Platform"/>
            <consortium name="The Broad Institute Genome Sequencing Center for Infectious Disease"/>
            <person name="Wu L."/>
            <person name="Ma J."/>
        </authorList>
    </citation>
    <scope>NUCLEOTIDE SEQUENCE [LARGE SCALE GENOMIC DNA]</scope>
    <source>
        <strain evidence="3">JCM 4350</strain>
    </source>
</reference>
<evidence type="ECO:0000313" key="3">
    <source>
        <dbReference type="Proteomes" id="UP000659767"/>
    </source>
</evidence>
<comment type="caution">
    <text evidence="2">The sequence shown here is derived from an EMBL/GenBank/DDBJ whole genome shotgun (WGS) entry which is preliminary data.</text>
</comment>
<dbReference type="EMBL" id="BMSZ01000012">
    <property type="protein sequence ID" value="GGS63418.1"/>
    <property type="molecule type" value="Genomic_DNA"/>
</dbReference>
<evidence type="ECO:0000256" key="1">
    <source>
        <dbReference type="SAM" id="MobiDB-lite"/>
    </source>
</evidence>
<evidence type="ECO:0000313" key="2">
    <source>
        <dbReference type="EMBL" id="GGS63418.1"/>
    </source>
</evidence>